<name>A0A7J0E5F4_9ERIC</name>
<feature type="region of interest" description="Disordered" evidence="1">
    <location>
        <begin position="1"/>
        <end position="27"/>
    </location>
</feature>
<comment type="caution">
    <text evidence="2">The sequence shown here is derived from an EMBL/GenBank/DDBJ whole genome shotgun (WGS) entry which is preliminary data.</text>
</comment>
<evidence type="ECO:0000313" key="2">
    <source>
        <dbReference type="EMBL" id="GFY81743.1"/>
    </source>
</evidence>
<reference evidence="2 3" key="1">
    <citation type="submission" date="2019-07" db="EMBL/GenBank/DDBJ databases">
        <title>De Novo Assembly of kiwifruit Actinidia rufa.</title>
        <authorList>
            <person name="Sugita-Konishi S."/>
            <person name="Sato K."/>
            <person name="Mori E."/>
            <person name="Abe Y."/>
            <person name="Kisaki G."/>
            <person name="Hamano K."/>
            <person name="Suezawa K."/>
            <person name="Otani M."/>
            <person name="Fukuda T."/>
            <person name="Manabe T."/>
            <person name="Gomi K."/>
            <person name="Tabuchi M."/>
            <person name="Akimitsu K."/>
            <person name="Kataoka I."/>
        </authorList>
    </citation>
    <scope>NUCLEOTIDE SEQUENCE [LARGE SCALE GENOMIC DNA]</scope>
    <source>
        <strain evidence="3">cv. Fuchu</strain>
    </source>
</reference>
<evidence type="ECO:0000256" key="1">
    <source>
        <dbReference type="SAM" id="MobiDB-lite"/>
    </source>
</evidence>
<accession>A0A7J0E5F4</accession>
<evidence type="ECO:0000313" key="3">
    <source>
        <dbReference type="Proteomes" id="UP000585474"/>
    </source>
</evidence>
<protein>
    <submittedName>
        <fullName evidence="2">Uncharacterized protein</fullName>
    </submittedName>
</protein>
<dbReference type="Proteomes" id="UP000585474">
    <property type="component" value="Unassembled WGS sequence"/>
</dbReference>
<proteinExistence type="predicted"/>
<dbReference type="EMBL" id="BJWL01000001">
    <property type="protein sequence ID" value="GFY81743.1"/>
    <property type="molecule type" value="Genomic_DNA"/>
</dbReference>
<keyword evidence="3" id="KW-1185">Reference proteome</keyword>
<gene>
    <name evidence="2" type="ORF">Acr_01g0015510</name>
</gene>
<sequence>MPPRHGYHNPQHRQGGHRGGCGGRGRHGQGWGHHVHLYAHGANGWGLHSNGGHHIAGGDGSRHGGEHLHGFEHHWRGGRGGRGGERHLNVVIVEQISSPEISTSSEPNASVADSAATDSAADVEVALARDALVALWLAWFIQRAGAMFLVVVDVSLPC</sequence>
<feature type="compositionally biased region" description="Basic residues" evidence="1">
    <location>
        <begin position="1"/>
        <end position="16"/>
    </location>
</feature>
<feature type="compositionally biased region" description="Gly residues" evidence="1">
    <location>
        <begin position="17"/>
        <end position="27"/>
    </location>
</feature>
<dbReference type="AlphaFoldDB" id="A0A7J0E5F4"/>
<organism evidence="2 3">
    <name type="scientific">Actinidia rufa</name>
    <dbReference type="NCBI Taxonomy" id="165716"/>
    <lineage>
        <taxon>Eukaryota</taxon>
        <taxon>Viridiplantae</taxon>
        <taxon>Streptophyta</taxon>
        <taxon>Embryophyta</taxon>
        <taxon>Tracheophyta</taxon>
        <taxon>Spermatophyta</taxon>
        <taxon>Magnoliopsida</taxon>
        <taxon>eudicotyledons</taxon>
        <taxon>Gunneridae</taxon>
        <taxon>Pentapetalae</taxon>
        <taxon>asterids</taxon>
        <taxon>Ericales</taxon>
        <taxon>Actinidiaceae</taxon>
        <taxon>Actinidia</taxon>
    </lineage>
</organism>